<dbReference type="EMBL" id="ML976658">
    <property type="protein sequence ID" value="KAF1979267.1"/>
    <property type="molecule type" value="Genomic_DNA"/>
</dbReference>
<reference evidence="2" key="1">
    <citation type="journal article" date="2020" name="Stud. Mycol.">
        <title>101 Dothideomycetes genomes: a test case for predicting lifestyles and emergence of pathogens.</title>
        <authorList>
            <person name="Haridas S."/>
            <person name="Albert R."/>
            <person name="Binder M."/>
            <person name="Bloem J."/>
            <person name="Labutti K."/>
            <person name="Salamov A."/>
            <person name="Andreopoulos B."/>
            <person name="Baker S."/>
            <person name="Barry K."/>
            <person name="Bills G."/>
            <person name="Bluhm B."/>
            <person name="Cannon C."/>
            <person name="Castanera R."/>
            <person name="Culley D."/>
            <person name="Daum C."/>
            <person name="Ezra D."/>
            <person name="Gonzalez J."/>
            <person name="Henrissat B."/>
            <person name="Kuo A."/>
            <person name="Liang C."/>
            <person name="Lipzen A."/>
            <person name="Lutzoni F."/>
            <person name="Magnuson J."/>
            <person name="Mondo S."/>
            <person name="Nolan M."/>
            <person name="Ohm R."/>
            <person name="Pangilinan J."/>
            <person name="Park H.-J."/>
            <person name="Ramirez L."/>
            <person name="Alfaro M."/>
            <person name="Sun H."/>
            <person name="Tritt A."/>
            <person name="Yoshinaga Y."/>
            <person name="Zwiers L.-H."/>
            <person name="Turgeon B."/>
            <person name="Goodwin S."/>
            <person name="Spatafora J."/>
            <person name="Crous P."/>
            <person name="Grigoriev I."/>
        </authorList>
    </citation>
    <scope>NUCLEOTIDE SEQUENCE</scope>
    <source>
        <strain evidence="2">CBS 107.79</strain>
    </source>
</reference>
<organism evidence="2 3">
    <name type="scientific">Bimuria novae-zelandiae CBS 107.79</name>
    <dbReference type="NCBI Taxonomy" id="1447943"/>
    <lineage>
        <taxon>Eukaryota</taxon>
        <taxon>Fungi</taxon>
        <taxon>Dikarya</taxon>
        <taxon>Ascomycota</taxon>
        <taxon>Pezizomycotina</taxon>
        <taxon>Dothideomycetes</taxon>
        <taxon>Pleosporomycetidae</taxon>
        <taxon>Pleosporales</taxon>
        <taxon>Massarineae</taxon>
        <taxon>Didymosphaeriaceae</taxon>
        <taxon>Bimuria</taxon>
    </lineage>
</organism>
<accession>A0A6A5W1J1</accession>
<dbReference type="AlphaFoldDB" id="A0A6A5W1J1"/>
<gene>
    <name evidence="2" type="ORF">BU23DRAFT_151388</name>
</gene>
<keyword evidence="1" id="KW-1133">Transmembrane helix</keyword>
<evidence type="ECO:0000313" key="2">
    <source>
        <dbReference type="EMBL" id="KAF1979267.1"/>
    </source>
</evidence>
<name>A0A6A5W1J1_9PLEO</name>
<evidence type="ECO:0000256" key="1">
    <source>
        <dbReference type="SAM" id="Phobius"/>
    </source>
</evidence>
<feature type="transmembrane region" description="Helical" evidence="1">
    <location>
        <begin position="20"/>
        <end position="38"/>
    </location>
</feature>
<feature type="transmembrane region" description="Helical" evidence="1">
    <location>
        <begin position="85"/>
        <end position="107"/>
    </location>
</feature>
<proteinExistence type="predicted"/>
<protein>
    <submittedName>
        <fullName evidence="2">Uncharacterized protein</fullName>
    </submittedName>
</protein>
<evidence type="ECO:0000313" key="3">
    <source>
        <dbReference type="Proteomes" id="UP000800036"/>
    </source>
</evidence>
<dbReference type="Proteomes" id="UP000800036">
    <property type="component" value="Unassembled WGS sequence"/>
</dbReference>
<sequence>MPFLSLRPLELHLGITVLGHWPRTASFSPIFSRVTISFRKDLTARRLGFLQLKPIRKLHAILIESLLLVLMITSSPTSLQPPRRIIMVLVTILTIPSCDAVVAVIGFRAVRDVWARLNWWRGTTTTLL</sequence>
<feature type="transmembrane region" description="Helical" evidence="1">
    <location>
        <begin position="58"/>
        <end position="79"/>
    </location>
</feature>
<keyword evidence="1" id="KW-0812">Transmembrane</keyword>
<keyword evidence="1" id="KW-0472">Membrane</keyword>
<keyword evidence="3" id="KW-1185">Reference proteome</keyword>